<reference evidence="2" key="1">
    <citation type="journal article" date="2012" name="PLoS Genet.">
        <title>The genomes of the fungal plant pathogens Cladosporium fulvum and Dothistroma septosporum reveal adaptation to different hosts and lifestyles but also signatures of common ancestry.</title>
        <authorList>
            <person name="de Wit P.J.G.M."/>
            <person name="van der Burgt A."/>
            <person name="Oekmen B."/>
            <person name="Stergiopoulos I."/>
            <person name="Abd-Elsalam K.A."/>
            <person name="Aerts A.L."/>
            <person name="Bahkali A.H."/>
            <person name="Beenen H.G."/>
            <person name="Chettri P."/>
            <person name="Cox M.P."/>
            <person name="Datema E."/>
            <person name="de Vries R.P."/>
            <person name="Dhillon B."/>
            <person name="Ganley A.R."/>
            <person name="Griffiths S.A."/>
            <person name="Guo Y."/>
            <person name="Hamelin R.C."/>
            <person name="Henrissat B."/>
            <person name="Kabir M.S."/>
            <person name="Jashni M.K."/>
            <person name="Kema G."/>
            <person name="Klaubauf S."/>
            <person name="Lapidus A."/>
            <person name="Levasseur A."/>
            <person name="Lindquist E."/>
            <person name="Mehrabi R."/>
            <person name="Ohm R.A."/>
            <person name="Owen T.J."/>
            <person name="Salamov A."/>
            <person name="Schwelm A."/>
            <person name="Schijlen E."/>
            <person name="Sun H."/>
            <person name="van den Burg H.A."/>
            <person name="van Ham R.C.H.J."/>
            <person name="Zhang S."/>
            <person name="Goodwin S.B."/>
            <person name="Grigoriev I.V."/>
            <person name="Collemare J."/>
            <person name="Bradshaw R.E."/>
        </authorList>
    </citation>
    <scope>NUCLEOTIDE SEQUENCE [LARGE SCALE GENOMIC DNA]</scope>
    <source>
        <strain evidence="2">NZE10 / CBS 128990</strain>
    </source>
</reference>
<proteinExistence type="predicted"/>
<name>N1Q077_DOTSN</name>
<organism evidence="1 2">
    <name type="scientific">Dothistroma septosporum (strain NZE10 / CBS 128990)</name>
    <name type="common">Red band needle blight fungus</name>
    <name type="synonym">Mycosphaerella pini</name>
    <dbReference type="NCBI Taxonomy" id="675120"/>
    <lineage>
        <taxon>Eukaryota</taxon>
        <taxon>Fungi</taxon>
        <taxon>Dikarya</taxon>
        <taxon>Ascomycota</taxon>
        <taxon>Pezizomycotina</taxon>
        <taxon>Dothideomycetes</taxon>
        <taxon>Dothideomycetidae</taxon>
        <taxon>Mycosphaerellales</taxon>
        <taxon>Mycosphaerellaceae</taxon>
        <taxon>Dothistroma</taxon>
    </lineage>
</organism>
<dbReference type="AlphaFoldDB" id="N1Q077"/>
<dbReference type="EMBL" id="KB446536">
    <property type="protein sequence ID" value="EME48050.1"/>
    <property type="molecule type" value="Genomic_DNA"/>
</dbReference>
<dbReference type="HOGENOM" id="CLU_2196893_0_0_1"/>
<accession>N1Q077</accession>
<gene>
    <name evidence="1" type="ORF">DOTSEDRAFT_69848</name>
</gene>
<protein>
    <submittedName>
        <fullName evidence="1">Uncharacterized protein</fullName>
    </submittedName>
</protein>
<evidence type="ECO:0000313" key="1">
    <source>
        <dbReference type="EMBL" id="EME48050.1"/>
    </source>
</evidence>
<sequence length="108" mass="12514">MLHSKRISWVASRRRKGVKHILDLRERTMSQCPSILEGGRLLNGLLRSRCLRAERTSCRGPRQLRMRKRCLLFRRAGRANKLRTDGSKEVDLERVSGRGCRSTLPTSR</sequence>
<keyword evidence="2" id="KW-1185">Reference proteome</keyword>
<evidence type="ECO:0000313" key="2">
    <source>
        <dbReference type="Proteomes" id="UP000016933"/>
    </source>
</evidence>
<reference evidence="1 2" key="2">
    <citation type="journal article" date="2012" name="PLoS Pathog.">
        <title>Diverse lifestyles and strategies of plant pathogenesis encoded in the genomes of eighteen Dothideomycetes fungi.</title>
        <authorList>
            <person name="Ohm R.A."/>
            <person name="Feau N."/>
            <person name="Henrissat B."/>
            <person name="Schoch C.L."/>
            <person name="Horwitz B.A."/>
            <person name="Barry K.W."/>
            <person name="Condon B.J."/>
            <person name="Copeland A.C."/>
            <person name="Dhillon B."/>
            <person name="Glaser F."/>
            <person name="Hesse C.N."/>
            <person name="Kosti I."/>
            <person name="LaButti K."/>
            <person name="Lindquist E.A."/>
            <person name="Lucas S."/>
            <person name="Salamov A.A."/>
            <person name="Bradshaw R.E."/>
            <person name="Ciuffetti L."/>
            <person name="Hamelin R.C."/>
            <person name="Kema G.H.J."/>
            <person name="Lawrence C."/>
            <person name="Scott J.A."/>
            <person name="Spatafora J.W."/>
            <person name="Turgeon B.G."/>
            <person name="de Wit P.J.G.M."/>
            <person name="Zhong S."/>
            <person name="Goodwin S.B."/>
            <person name="Grigoriev I.V."/>
        </authorList>
    </citation>
    <scope>NUCLEOTIDE SEQUENCE [LARGE SCALE GENOMIC DNA]</scope>
    <source>
        <strain evidence="2">NZE10 / CBS 128990</strain>
    </source>
</reference>
<dbReference type="Proteomes" id="UP000016933">
    <property type="component" value="Unassembled WGS sequence"/>
</dbReference>